<keyword evidence="5" id="KW-1185">Reference proteome</keyword>
<dbReference type="SMART" id="SM00448">
    <property type="entry name" value="REC"/>
    <property type="match status" value="1"/>
</dbReference>
<accession>A0A8E7B3D3</accession>
<dbReference type="RefSeq" id="WP_214421112.1">
    <property type="nucleotide sequence ID" value="NZ_CP075546.1"/>
</dbReference>
<dbReference type="SUPFAM" id="SSF52172">
    <property type="entry name" value="CheY-like"/>
    <property type="match status" value="1"/>
</dbReference>
<dbReference type="GeneID" id="65097043"/>
<name>A0A8E7B3D3_9EURY</name>
<dbReference type="PANTHER" id="PTHR44591:SF3">
    <property type="entry name" value="RESPONSE REGULATORY DOMAIN-CONTAINING PROTEIN"/>
    <property type="match status" value="1"/>
</dbReference>
<evidence type="ECO:0000256" key="1">
    <source>
        <dbReference type="ARBA" id="ARBA00022553"/>
    </source>
</evidence>
<evidence type="ECO:0000313" key="4">
    <source>
        <dbReference type="EMBL" id="QVV90341.1"/>
    </source>
</evidence>
<dbReference type="EMBL" id="CP075546">
    <property type="protein sequence ID" value="QVV90341.1"/>
    <property type="molecule type" value="Genomic_DNA"/>
</dbReference>
<dbReference type="Gene3D" id="3.40.50.2300">
    <property type="match status" value="1"/>
</dbReference>
<evidence type="ECO:0000256" key="2">
    <source>
        <dbReference type="PROSITE-ProRule" id="PRU00169"/>
    </source>
</evidence>
<organism evidence="4 5">
    <name type="scientific">Methanospirillum purgamenti</name>
    <dbReference type="NCBI Taxonomy" id="2834276"/>
    <lineage>
        <taxon>Archaea</taxon>
        <taxon>Methanobacteriati</taxon>
        <taxon>Methanobacteriota</taxon>
        <taxon>Stenosarchaea group</taxon>
        <taxon>Methanomicrobia</taxon>
        <taxon>Methanomicrobiales</taxon>
        <taxon>Methanospirillaceae</taxon>
        <taxon>Methanospirillum</taxon>
    </lineage>
</organism>
<dbReference type="InterPro" id="IPR050595">
    <property type="entry name" value="Bact_response_regulator"/>
</dbReference>
<feature type="domain" description="Response regulatory" evidence="3">
    <location>
        <begin position="7"/>
        <end position="123"/>
    </location>
</feature>
<dbReference type="PROSITE" id="PS50110">
    <property type="entry name" value="RESPONSE_REGULATORY"/>
    <property type="match status" value="1"/>
</dbReference>
<dbReference type="PANTHER" id="PTHR44591">
    <property type="entry name" value="STRESS RESPONSE REGULATOR PROTEIN 1"/>
    <property type="match status" value="1"/>
</dbReference>
<evidence type="ECO:0000259" key="3">
    <source>
        <dbReference type="PROSITE" id="PS50110"/>
    </source>
</evidence>
<gene>
    <name evidence="4" type="ORF">KHC33_07625</name>
</gene>
<dbReference type="Pfam" id="PF00072">
    <property type="entry name" value="Response_reg"/>
    <property type="match status" value="1"/>
</dbReference>
<dbReference type="InterPro" id="IPR001789">
    <property type="entry name" value="Sig_transdc_resp-reg_receiver"/>
</dbReference>
<reference evidence="4 5" key="1">
    <citation type="submission" date="2021-05" db="EMBL/GenBank/DDBJ databases">
        <title>A novel Methanospirillum isolate from a pyrite-forming mixed culture.</title>
        <authorList>
            <person name="Bunk B."/>
            <person name="Sproer C."/>
            <person name="Spring S."/>
            <person name="Pester M."/>
        </authorList>
    </citation>
    <scope>NUCLEOTIDE SEQUENCE [LARGE SCALE GENOMIC DNA]</scope>
    <source>
        <strain evidence="4 5">J.3.6.1-F.2.7.3</strain>
    </source>
</reference>
<feature type="modified residue" description="4-aspartylphosphate" evidence="2">
    <location>
        <position position="56"/>
    </location>
</feature>
<evidence type="ECO:0000313" key="5">
    <source>
        <dbReference type="Proteomes" id="UP000680656"/>
    </source>
</evidence>
<protein>
    <submittedName>
        <fullName evidence="4">Response regulator</fullName>
    </submittedName>
</protein>
<sequence>MVKPPKKILIIDDEAVFLEASKKALIPCGFFCITKQDPSEGIMQLKKDSIDLVLLDIMMDPVDGWDILNHIRSHTNGNMVPVMMSSAKKLHPDELIRYGDSMDGFIIKPFLDSELCETVNEFFSFYETLLKISHAALIQGVPESVRKKWVQLNRQIRAMNQIKEILTPPLIIQEPISPEEFLQQRLFQINQIITQKQSERDLIQFQYPVFRN</sequence>
<dbReference type="Proteomes" id="UP000680656">
    <property type="component" value="Chromosome"/>
</dbReference>
<keyword evidence="1 2" id="KW-0597">Phosphoprotein</keyword>
<dbReference type="CDD" id="cd00156">
    <property type="entry name" value="REC"/>
    <property type="match status" value="1"/>
</dbReference>
<dbReference type="AlphaFoldDB" id="A0A8E7B3D3"/>
<dbReference type="InterPro" id="IPR011006">
    <property type="entry name" value="CheY-like_superfamily"/>
</dbReference>
<dbReference type="GO" id="GO:0000160">
    <property type="term" value="P:phosphorelay signal transduction system"/>
    <property type="evidence" value="ECO:0007669"/>
    <property type="project" value="InterPro"/>
</dbReference>
<dbReference type="KEGG" id="mrtj:KHC33_07625"/>
<proteinExistence type="predicted"/>